<dbReference type="RefSeq" id="WP_148941493.1">
    <property type="nucleotide sequence ID" value="NZ_VTEI01000012.1"/>
</dbReference>
<dbReference type="EMBL" id="VTEI01000012">
    <property type="protein sequence ID" value="TYS14713.1"/>
    <property type="molecule type" value="Genomic_DNA"/>
</dbReference>
<dbReference type="OrthoDB" id="2870550at2"/>
<gene>
    <name evidence="1" type="ORF">FZC78_18090</name>
</gene>
<protein>
    <recommendedName>
        <fullName evidence="3">SCP2 domain-containing protein</fullName>
    </recommendedName>
</protein>
<evidence type="ECO:0008006" key="3">
    <source>
        <dbReference type="Google" id="ProtNLM"/>
    </source>
</evidence>
<organism evidence="1 2">
    <name type="scientific">Rossellomorea vietnamensis</name>
    <dbReference type="NCBI Taxonomy" id="218284"/>
    <lineage>
        <taxon>Bacteria</taxon>
        <taxon>Bacillati</taxon>
        <taxon>Bacillota</taxon>
        <taxon>Bacilli</taxon>
        <taxon>Bacillales</taxon>
        <taxon>Bacillaceae</taxon>
        <taxon>Rossellomorea</taxon>
    </lineage>
</organism>
<sequence length="117" mass="13177">MEKEVIRMLDECKMRYHLKALMPEKPFLVTFDNGSEAMTIALGRRVELAVVSLENPEADFLITGSPGCIQELLNGKEKLSLLSRRNEVKVTGTFRGLLFVESILTLCRVHDSEPVVI</sequence>
<evidence type="ECO:0000313" key="1">
    <source>
        <dbReference type="EMBL" id="TYS14713.1"/>
    </source>
</evidence>
<accession>A0A5D4NKE5</accession>
<name>A0A5D4NKE5_9BACI</name>
<dbReference type="AlphaFoldDB" id="A0A5D4NKE5"/>
<proteinExistence type="predicted"/>
<comment type="caution">
    <text evidence="1">The sequence shown here is derived from an EMBL/GenBank/DDBJ whole genome shotgun (WGS) entry which is preliminary data.</text>
</comment>
<reference evidence="1 2" key="1">
    <citation type="submission" date="2019-08" db="EMBL/GenBank/DDBJ databases">
        <title>Bacillus genomes from the desert of Cuatro Cienegas, Coahuila.</title>
        <authorList>
            <person name="Olmedo-Alvarez G."/>
        </authorList>
    </citation>
    <scope>NUCLEOTIDE SEQUENCE [LARGE SCALE GENOMIC DNA]</scope>
    <source>
        <strain evidence="1 2">CH34_1T</strain>
    </source>
</reference>
<evidence type="ECO:0000313" key="2">
    <source>
        <dbReference type="Proteomes" id="UP000322267"/>
    </source>
</evidence>
<dbReference type="Proteomes" id="UP000322267">
    <property type="component" value="Unassembled WGS sequence"/>
</dbReference>